<feature type="compositionally biased region" description="Basic and acidic residues" evidence="2">
    <location>
        <begin position="456"/>
        <end position="482"/>
    </location>
</feature>
<dbReference type="Pfam" id="PF04664">
    <property type="entry name" value="OGFr_N"/>
    <property type="match status" value="1"/>
</dbReference>
<dbReference type="Proteomes" id="UP000694871">
    <property type="component" value="Unplaced"/>
</dbReference>
<comment type="similarity">
    <text evidence="1">Belongs to the opioid growth factor receptor family.</text>
</comment>
<dbReference type="GeneID" id="107112934"/>
<evidence type="ECO:0000313" key="5">
    <source>
        <dbReference type="RefSeq" id="XP_015269630.1"/>
    </source>
</evidence>
<feature type="compositionally biased region" description="Polar residues" evidence="2">
    <location>
        <begin position="390"/>
        <end position="415"/>
    </location>
</feature>
<feature type="domain" description="Opioid growth factor receptor (OGFr) conserved" evidence="3">
    <location>
        <begin position="2"/>
        <end position="87"/>
    </location>
</feature>
<feature type="compositionally biased region" description="Basic and acidic residues" evidence="2">
    <location>
        <begin position="214"/>
        <end position="231"/>
    </location>
</feature>
<dbReference type="RefSeq" id="XP_015269630.1">
    <property type="nucleotide sequence ID" value="XM_015414144.1"/>
</dbReference>
<dbReference type="PANTHER" id="PTHR14015">
    <property type="entry name" value="OPIOID GROWTH FACTOR RECEPTOR OGFR ZETA-TYPE OPIOID RECEPTOR"/>
    <property type="match status" value="1"/>
</dbReference>
<evidence type="ECO:0000256" key="1">
    <source>
        <dbReference type="ARBA" id="ARBA00010365"/>
    </source>
</evidence>
<feature type="compositionally biased region" description="Basic and acidic residues" evidence="2">
    <location>
        <begin position="103"/>
        <end position="114"/>
    </location>
</feature>
<feature type="compositionally biased region" description="Basic and acidic residues" evidence="2">
    <location>
        <begin position="254"/>
        <end position="264"/>
    </location>
</feature>
<dbReference type="InterPro" id="IPR039574">
    <property type="entry name" value="OGFr"/>
</dbReference>
<feature type="region of interest" description="Disordered" evidence="2">
    <location>
        <begin position="98"/>
        <end position="289"/>
    </location>
</feature>
<accession>A0ABM1K7E3</accession>
<reference evidence="5" key="1">
    <citation type="submission" date="2025-08" db="UniProtKB">
        <authorList>
            <consortium name="RefSeq"/>
        </authorList>
    </citation>
    <scope>IDENTIFICATION</scope>
</reference>
<evidence type="ECO:0000313" key="4">
    <source>
        <dbReference type="Proteomes" id="UP000694871"/>
    </source>
</evidence>
<sequence>YTHNNLRITRILKCLGEMGKEHYQVHLVKFFLTETLVHQMLPRVMRSALDYFMFTVRSKQKRRELVHFAWRHFEPKHEFVWGPRKKLLDFKPRSSELLNNVAPKDEPEPPKDGAAEGVEQNKSQLPNETGVVGNAADGSNDSVKGPPDLDGDAAGTQPVSKQKTSEKTEEANSESASDVRAEGEDVKAGPPRGKMKPDGKDPASDCSSGGTDGEYLKESKKRKFETNKHSGDSAGLSRSPTDIEKIASNLEEVAIDREDPDREGLPLTEMSKPSMGEGNGGDCQDLKEVDSVSAVVKRRKVDEMVPDEKIVETATKPDAEATSSKSQLPSFKVPSPETTAEVCPTGAQISNGVPSEAQSDCRTAGGVEVPVNSETSTANSGLPFGDPEPDTSNTCIVTSMTENEGSQSCSALTTGQEEDGSGQEEAGMKGRQEGGGSGQEEEGMKGRQEGGGSGQEEVRIKGRQEEGGSGQEEVRIKGRQEEGSPGQEGGGTKGKAEEASNFDGVVKATESATSLAKPEAERNSR</sequence>
<feature type="non-terminal residue" evidence="5">
    <location>
        <position position="1"/>
    </location>
</feature>
<keyword evidence="4" id="KW-1185">Reference proteome</keyword>
<name>A0ABM1K7E3_GEKJA</name>
<proteinExistence type="inferred from homology"/>
<organism evidence="4 5">
    <name type="scientific">Gekko japonicus</name>
    <name type="common">Schlegel's Japanese gecko</name>
    <dbReference type="NCBI Taxonomy" id="146911"/>
    <lineage>
        <taxon>Eukaryota</taxon>
        <taxon>Metazoa</taxon>
        <taxon>Chordata</taxon>
        <taxon>Craniata</taxon>
        <taxon>Vertebrata</taxon>
        <taxon>Euteleostomi</taxon>
        <taxon>Lepidosauria</taxon>
        <taxon>Squamata</taxon>
        <taxon>Bifurcata</taxon>
        <taxon>Gekkota</taxon>
        <taxon>Gekkonidae</taxon>
        <taxon>Gekkoninae</taxon>
        <taxon>Gekko</taxon>
    </lineage>
</organism>
<dbReference type="PANTHER" id="PTHR14015:SF1">
    <property type="entry name" value="OPIOID GROWTH FACTOR RECEPTOR"/>
    <property type="match status" value="1"/>
</dbReference>
<feature type="compositionally biased region" description="Basic and acidic residues" evidence="2">
    <location>
        <begin position="177"/>
        <end position="187"/>
    </location>
</feature>
<feature type="region of interest" description="Disordered" evidence="2">
    <location>
        <begin position="312"/>
        <end position="525"/>
    </location>
</feature>
<evidence type="ECO:0000256" key="2">
    <source>
        <dbReference type="SAM" id="MobiDB-lite"/>
    </source>
</evidence>
<dbReference type="InterPro" id="IPR006757">
    <property type="entry name" value="OGF_rcpt"/>
</dbReference>
<feature type="compositionally biased region" description="Polar residues" evidence="2">
    <location>
        <begin position="347"/>
        <end position="361"/>
    </location>
</feature>
<evidence type="ECO:0000259" key="3">
    <source>
        <dbReference type="Pfam" id="PF04664"/>
    </source>
</evidence>
<protein>
    <submittedName>
        <fullName evidence="5">Opioid growth factor receptor-like</fullName>
    </submittedName>
</protein>
<gene>
    <name evidence="5" type="primary">LOC107112934</name>
</gene>